<dbReference type="GO" id="GO:0015078">
    <property type="term" value="F:proton transmembrane transporter activity"/>
    <property type="evidence" value="ECO:0007669"/>
    <property type="project" value="TreeGrafter"/>
</dbReference>
<feature type="transmembrane region" description="Helical" evidence="17">
    <location>
        <begin position="53"/>
        <end position="73"/>
    </location>
</feature>
<evidence type="ECO:0000256" key="7">
    <source>
        <dbReference type="ARBA" id="ARBA00022692"/>
    </source>
</evidence>
<dbReference type="GO" id="GO:0019646">
    <property type="term" value="P:aerobic electron transport chain"/>
    <property type="evidence" value="ECO:0007669"/>
    <property type="project" value="TreeGrafter"/>
</dbReference>
<dbReference type="GO" id="GO:0009486">
    <property type="term" value="F:cytochrome bo3 ubiquinol oxidase activity"/>
    <property type="evidence" value="ECO:0007669"/>
    <property type="project" value="InterPro"/>
</dbReference>
<evidence type="ECO:0000256" key="12">
    <source>
        <dbReference type="ARBA" id="ARBA00025694"/>
    </source>
</evidence>
<dbReference type="NCBIfam" id="TIGR02847">
    <property type="entry name" value="CyoD"/>
    <property type="match status" value="1"/>
</dbReference>
<proteinExistence type="inferred from homology"/>
<evidence type="ECO:0000313" key="18">
    <source>
        <dbReference type="EMBL" id="GAJ28854.1"/>
    </source>
</evidence>
<protein>
    <recommendedName>
        <fullName evidence="4">Cytochrome bo(3) ubiquinol oxidase subunit 4</fullName>
    </recommendedName>
    <alternativeName>
        <fullName evidence="16">Cytochrome o ubiquinol oxidase subunit 4</fullName>
    </alternativeName>
    <alternativeName>
        <fullName evidence="13">Oxidase bo(3) subunit 4</fullName>
    </alternativeName>
    <alternativeName>
        <fullName evidence="14">Ubiquinol oxidase polypeptide IV</fullName>
    </alternativeName>
    <alternativeName>
        <fullName evidence="15">Ubiquinol oxidase subunit 4</fullName>
    </alternativeName>
</protein>
<dbReference type="AlphaFoldDB" id="A0A023D464"/>
<dbReference type="InterPro" id="IPR050968">
    <property type="entry name" value="Cytochrome_c_oxidase_bac_sub4"/>
</dbReference>
<dbReference type="GO" id="GO:0005886">
    <property type="term" value="C:plasma membrane"/>
    <property type="evidence" value="ECO:0007669"/>
    <property type="project" value="UniProtKB-SubCell"/>
</dbReference>
<keyword evidence="10" id="KW-0560">Oxidoreductase</keyword>
<feature type="transmembrane region" description="Helical" evidence="17">
    <location>
        <begin position="24"/>
        <end position="46"/>
    </location>
</feature>
<evidence type="ECO:0000256" key="1">
    <source>
        <dbReference type="ARBA" id="ARBA00004651"/>
    </source>
</evidence>
<name>A0A023D464_ACIMT</name>
<comment type="similarity">
    <text evidence="2">Belongs to the cytochrome c oxidase bacterial subunit 4 family.</text>
</comment>
<dbReference type="PANTHER" id="PTHR36835">
    <property type="entry name" value="CYTOCHROME BO(3) UBIQUINOL OXIDASE SUBUNIT 4"/>
    <property type="match status" value="1"/>
</dbReference>
<sequence>MSNAHHSAMGHDEPGEGHASYGSYMIGFFLSLILTAGAFAAVMVHAMSPSTTIAVISVLAIVQVFVHVVYFLHMNTDPETTWNRLAFAFAILVVLIVVFGFLFVMHDTAMHMMSR</sequence>
<evidence type="ECO:0000256" key="15">
    <source>
        <dbReference type="ARBA" id="ARBA00031887"/>
    </source>
</evidence>
<keyword evidence="9 17" id="KW-1133">Transmembrane helix</keyword>
<dbReference type="GO" id="GO:0009319">
    <property type="term" value="C:cytochrome o ubiquinol oxidase complex"/>
    <property type="evidence" value="ECO:0007669"/>
    <property type="project" value="TreeGrafter"/>
</dbReference>
<evidence type="ECO:0000256" key="10">
    <source>
        <dbReference type="ARBA" id="ARBA00023002"/>
    </source>
</evidence>
<evidence type="ECO:0000256" key="6">
    <source>
        <dbReference type="ARBA" id="ARBA00022475"/>
    </source>
</evidence>
<comment type="subunit">
    <text evidence="3">Heterooctamer of two A chains, two B chains, two C chains and two D chains.</text>
</comment>
<evidence type="ECO:0000256" key="3">
    <source>
        <dbReference type="ARBA" id="ARBA00011700"/>
    </source>
</evidence>
<dbReference type="PANTHER" id="PTHR36835:SF1">
    <property type="entry name" value="CYTOCHROME BO(3) UBIQUINOL OXIDASE SUBUNIT 4"/>
    <property type="match status" value="1"/>
</dbReference>
<evidence type="ECO:0000256" key="9">
    <source>
        <dbReference type="ARBA" id="ARBA00022989"/>
    </source>
</evidence>
<keyword evidence="11 17" id="KW-0472">Membrane</keyword>
<dbReference type="RefSeq" id="WP_042057891.1">
    <property type="nucleotide sequence ID" value="NZ_BAND01000038.1"/>
</dbReference>
<dbReference type="EMBL" id="BAND01000038">
    <property type="protein sequence ID" value="GAJ28854.1"/>
    <property type="molecule type" value="Genomic_DNA"/>
</dbReference>
<dbReference type="InterPro" id="IPR005171">
    <property type="entry name" value="Cyt_c_oxidase_su4_prok"/>
</dbReference>
<comment type="caution">
    <text evidence="18">The sequence shown here is derived from an EMBL/GenBank/DDBJ whole genome shotgun (WGS) entry which is preliminary data.</text>
</comment>
<comment type="subcellular location">
    <subcellularLocation>
        <location evidence="1">Cell membrane</location>
        <topology evidence="1">Multi-pass membrane protein</topology>
    </subcellularLocation>
</comment>
<evidence type="ECO:0000256" key="5">
    <source>
        <dbReference type="ARBA" id="ARBA00022448"/>
    </source>
</evidence>
<accession>A0A023D464</accession>
<keyword evidence="8" id="KW-0249">Electron transport</keyword>
<gene>
    <name evidence="18" type="ORF">Amme_038_103</name>
</gene>
<dbReference type="InterPro" id="IPR014210">
    <property type="entry name" value="Cyt_o_ubiqinol_oxidase_su4"/>
</dbReference>
<evidence type="ECO:0000256" key="11">
    <source>
        <dbReference type="ARBA" id="ARBA00023136"/>
    </source>
</evidence>
<reference evidence="18 19" key="2">
    <citation type="journal article" date="2014" name="FEMS Microbiol. Lett.">
        <title>Draft genomic DNA sequence of the facultatively methylotrophic bacterium Acidomonas methanolica type strain MB58.</title>
        <authorList>
            <person name="Higashiura N."/>
            <person name="Hadano H."/>
            <person name="Hirakawa H."/>
            <person name="Matsutani M."/>
            <person name="Takabe S."/>
            <person name="Matsushita K."/>
            <person name="Azuma Y."/>
        </authorList>
    </citation>
    <scope>NUCLEOTIDE SEQUENCE [LARGE SCALE GENOMIC DNA]</scope>
    <source>
        <strain evidence="18 19">MB58</strain>
    </source>
</reference>
<keyword evidence="5" id="KW-0813">Transport</keyword>
<dbReference type="Pfam" id="PF03626">
    <property type="entry name" value="COX4_pro"/>
    <property type="match status" value="1"/>
</dbReference>
<evidence type="ECO:0000256" key="14">
    <source>
        <dbReference type="ARBA" id="ARBA00030211"/>
    </source>
</evidence>
<evidence type="ECO:0000256" key="17">
    <source>
        <dbReference type="SAM" id="Phobius"/>
    </source>
</evidence>
<evidence type="ECO:0000256" key="13">
    <source>
        <dbReference type="ARBA" id="ARBA00030071"/>
    </source>
</evidence>
<evidence type="ECO:0000256" key="4">
    <source>
        <dbReference type="ARBA" id="ARBA00014689"/>
    </source>
</evidence>
<evidence type="ECO:0000313" key="19">
    <source>
        <dbReference type="Proteomes" id="UP000019760"/>
    </source>
</evidence>
<reference evidence="19" key="1">
    <citation type="journal article" date="2014" name="FEMS Microbiol. Lett.">
        <title>Draft Genomic DNA Sequence of the Facultatively Methylotrophic Bacterium Acidomonas methanolica type strain MB58.</title>
        <authorList>
            <person name="Higashiura N."/>
            <person name="Hadano H."/>
            <person name="Hirakawa H."/>
            <person name="Matsutani M."/>
            <person name="Takabe S."/>
            <person name="Matsushita K."/>
            <person name="Azuma Y."/>
        </authorList>
    </citation>
    <scope>NUCLEOTIDE SEQUENCE [LARGE SCALE GENOMIC DNA]</scope>
    <source>
        <strain evidence="19">MB58</strain>
    </source>
</reference>
<evidence type="ECO:0000256" key="16">
    <source>
        <dbReference type="ARBA" id="ARBA00032185"/>
    </source>
</evidence>
<organism evidence="18 19">
    <name type="scientific">Acidomonas methanolica NBRC 104435</name>
    <dbReference type="NCBI Taxonomy" id="1231351"/>
    <lineage>
        <taxon>Bacteria</taxon>
        <taxon>Pseudomonadati</taxon>
        <taxon>Pseudomonadota</taxon>
        <taxon>Alphaproteobacteria</taxon>
        <taxon>Acetobacterales</taxon>
        <taxon>Acetobacteraceae</taxon>
        <taxon>Acidomonas</taxon>
    </lineage>
</organism>
<feature type="transmembrane region" description="Helical" evidence="17">
    <location>
        <begin position="85"/>
        <end position="105"/>
    </location>
</feature>
<dbReference type="GO" id="GO:0015990">
    <property type="term" value="P:electron transport coupled proton transport"/>
    <property type="evidence" value="ECO:0007669"/>
    <property type="project" value="InterPro"/>
</dbReference>
<dbReference type="OrthoDB" id="2375888at2"/>
<evidence type="ECO:0000256" key="2">
    <source>
        <dbReference type="ARBA" id="ARBA00008079"/>
    </source>
</evidence>
<evidence type="ECO:0000256" key="8">
    <source>
        <dbReference type="ARBA" id="ARBA00022982"/>
    </source>
</evidence>
<keyword evidence="19" id="KW-1185">Reference proteome</keyword>
<keyword evidence="6" id="KW-1003">Cell membrane</keyword>
<dbReference type="Proteomes" id="UP000019760">
    <property type="component" value="Unassembled WGS sequence"/>
</dbReference>
<comment type="function">
    <text evidence="12">Cytochrome bo(3) ubiquinol terminal oxidase is the component of the aerobic respiratory chain of E.coli that predominates when cells are grown at high aeration. Has proton pump activity across the membrane in addition to electron transfer, pumping 2 protons/electron.</text>
</comment>
<keyword evidence="7 17" id="KW-0812">Transmembrane</keyword>